<comment type="similarity">
    <text evidence="2">In the C-terminal section; belongs to the class-I pyridoxal-phosphate-dependent aminotransferase family.</text>
</comment>
<dbReference type="PANTHER" id="PTHR46577:SF1">
    <property type="entry name" value="HTH-TYPE TRANSCRIPTIONAL REGULATORY PROTEIN GABR"/>
    <property type="match status" value="1"/>
</dbReference>
<evidence type="ECO:0000256" key="10">
    <source>
        <dbReference type="ARBA" id="ARBA00023163"/>
    </source>
</evidence>
<name>A0A4R6M0G3_9FIRM</name>
<keyword evidence="5" id="KW-0032">Aminotransferase</keyword>
<evidence type="ECO:0000313" key="13">
    <source>
        <dbReference type="Proteomes" id="UP000295064"/>
    </source>
</evidence>
<dbReference type="Pfam" id="PF00155">
    <property type="entry name" value="Aminotran_1_2"/>
    <property type="match status" value="1"/>
</dbReference>
<sequence length="478" mass="55517">MLEIKLDEDSRSALYLQLYKKLKDKIKNELKVDTKLPPIRKMAAEVNVNPATVVKAYDMLAEEQLIYKKVGSGSFVAPEKKSSYSENREDMLKHGQIKLSESINFASAAPSTDLFPVADFKYAINQVLERDQGEAFTYQKSQGFLPLRKSIKKYFEEQGINSSLKQIQVVSGAQQAIDIISKILLDYRDQIIVEDPTYFGALQAFNSRRAEIKSIKMEQDGADLEEMEIYLQKNKIKFFFTMQNFQNPTGVNWSREKQRQLLELAEKYNFYIIEDDILSDLNYDQNRINNLKEFDEQGRVIYIKSFSKVFMPGLRLAFIILPEKLLPEVLEAKYATDISSGGLTQRAFDYYLREGLLDKHISFQRNLFQKRYQLMREQIIGHLPEEIKITFGIKGGLYFWLNLPQDQDTQALYEIAVQKGLVFSPGHLFSASKRYSNYLRLSFAAVDEKQIKRGIRILKDSYYNYRGEELNDDYSPLL</sequence>
<evidence type="ECO:0000256" key="8">
    <source>
        <dbReference type="ARBA" id="ARBA00023015"/>
    </source>
</evidence>
<comment type="similarity">
    <text evidence="3">Belongs to the class-I pyridoxal-phosphate-dependent aminotransferase family.</text>
</comment>
<dbReference type="GO" id="GO:0030170">
    <property type="term" value="F:pyridoxal phosphate binding"/>
    <property type="evidence" value="ECO:0007669"/>
    <property type="project" value="InterPro"/>
</dbReference>
<dbReference type="SMART" id="SM00345">
    <property type="entry name" value="HTH_GNTR"/>
    <property type="match status" value="1"/>
</dbReference>
<comment type="subunit">
    <text evidence="4">Homodimer.</text>
</comment>
<evidence type="ECO:0000256" key="1">
    <source>
        <dbReference type="ARBA" id="ARBA00001933"/>
    </source>
</evidence>
<dbReference type="PROSITE" id="PS50949">
    <property type="entry name" value="HTH_GNTR"/>
    <property type="match status" value="1"/>
</dbReference>
<dbReference type="InterPro" id="IPR015422">
    <property type="entry name" value="PyrdxlP-dep_Trfase_small"/>
</dbReference>
<evidence type="ECO:0000256" key="5">
    <source>
        <dbReference type="ARBA" id="ARBA00022576"/>
    </source>
</evidence>
<keyword evidence="9 12" id="KW-0238">DNA-binding</keyword>
<evidence type="ECO:0000313" key="12">
    <source>
        <dbReference type="EMBL" id="TDO94667.1"/>
    </source>
</evidence>
<comment type="caution">
    <text evidence="12">The sequence shown here is derived from an EMBL/GenBank/DDBJ whole genome shotgun (WGS) entry which is preliminary data.</text>
</comment>
<dbReference type="FunFam" id="3.40.640.10:FF:000053">
    <property type="entry name" value="Aminotransferase, class I"/>
    <property type="match status" value="1"/>
</dbReference>
<feature type="domain" description="HTH gntR-type" evidence="11">
    <location>
        <begin position="12"/>
        <end position="79"/>
    </location>
</feature>
<evidence type="ECO:0000256" key="6">
    <source>
        <dbReference type="ARBA" id="ARBA00022679"/>
    </source>
</evidence>
<evidence type="ECO:0000256" key="2">
    <source>
        <dbReference type="ARBA" id="ARBA00005384"/>
    </source>
</evidence>
<dbReference type="CDD" id="cd00609">
    <property type="entry name" value="AAT_like"/>
    <property type="match status" value="1"/>
</dbReference>
<gene>
    <name evidence="12" type="ORF">DFR79_10241</name>
</gene>
<protein>
    <submittedName>
        <fullName evidence="12">DNA-binding transcriptional MocR family regulator</fullName>
    </submittedName>
</protein>
<dbReference type="EMBL" id="SNWX01000002">
    <property type="protein sequence ID" value="TDO94667.1"/>
    <property type="molecule type" value="Genomic_DNA"/>
</dbReference>
<evidence type="ECO:0000256" key="4">
    <source>
        <dbReference type="ARBA" id="ARBA00011738"/>
    </source>
</evidence>
<dbReference type="Gene3D" id="3.40.640.10">
    <property type="entry name" value="Type I PLP-dependent aspartate aminotransferase-like (Major domain)"/>
    <property type="match status" value="1"/>
</dbReference>
<dbReference type="InterPro" id="IPR000524">
    <property type="entry name" value="Tscrpt_reg_HTH_GntR"/>
</dbReference>
<comment type="cofactor">
    <cofactor evidence="1">
        <name>pyridoxal 5'-phosphate</name>
        <dbReference type="ChEBI" id="CHEBI:597326"/>
    </cofactor>
</comment>
<dbReference type="Pfam" id="PF00392">
    <property type="entry name" value="GntR"/>
    <property type="match status" value="1"/>
</dbReference>
<dbReference type="Proteomes" id="UP000295064">
    <property type="component" value="Unassembled WGS sequence"/>
</dbReference>
<keyword evidence="10" id="KW-0804">Transcription</keyword>
<dbReference type="RefSeq" id="WP_133513764.1">
    <property type="nucleotide sequence ID" value="NZ_SNWX01000002.1"/>
</dbReference>
<dbReference type="GO" id="GO:0008483">
    <property type="term" value="F:transaminase activity"/>
    <property type="evidence" value="ECO:0007669"/>
    <property type="project" value="UniProtKB-KW"/>
</dbReference>
<dbReference type="Gene3D" id="3.90.1150.10">
    <property type="entry name" value="Aspartate Aminotransferase, domain 1"/>
    <property type="match status" value="1"/>
</dbReference>
<dbReference type="InterPro" id="IPR004839">
    <property type="entry name" value="Aminotransferase_I/II_large"/>
</dbReference>
<evidence type="ECO:0000259" key="11">
    <source>
        <dbReference type="PROSITE" id="PS50949"/>
    </source>
</evidence>
<dbReference type="SUPFAM" id="SSF53383">
    <property type="entry name" value="PLP-dependent transferases"/>
    <property type="match status" value="1"/>
</dbReference>
<dbReference type="InterPro" id="IPR036390">
    <property type="entry name" value="WH_DNA-bd_sf"/>
</dbReference>
<dbReference type="InterPro" id="IPR036388">
    <property type="entry name" value="WH-like_DNA-bd_sf"/>
</dbReference>
<dbReference type="AlphaFoldDB" id="A0A4R6M0G3"/>
<dbReference type="GO" id="GO:0003700">
    <property type="term" value="F:DNA-binding transcription factor activity"/>
    <property type="evidence" value="ECO:0007669"/>
    <property type="project" value="InterPro"/>
</dbReference>
<accession>A0A4R6M0G3</accession>
<organism evidence="12 13">
    <name type="scientific">Halanaerobium saccharolyticum</name>
    <dbReference type="NCBI Taxonomy" id="43595"/>
    <lineage>
        <taxon>Bacteria</taxon>
        <taxon>Bacillati</taxon>
        <taxon>Bacillota</taxon>
        <taxon>Clostridia</taxon>
        <taxon>Halanaerobiales</taxon>
        <taxon>Halanaerobiaceae</taxon>
        <taxon>Halanaerobium</taxon>
    </lineage>
</organism>
<evidence type="ECO:0000256" key="7">
    <source>
        <dbReference type="ARBA" id="ARBA00022898"/>
    </source>
</evidence>
<keyword evidence="7" id="KW-0663">Pyridoxal phosphate</keyword>
<dbReference type="InterPro" id="IPR051446">
    <property type="entry name" value="HTH_trans_reg/aminotransferase"/>
</dbReference>
<evidence type="ECO:0000256" key="9">
    <source>
        <dbReference type="ARBA" id="ARBA00023125"/>
    </source>
</evidence>
<dbReference type="OrthoDB" id="9802328at2"/>
<dbReference type="SUPFAM" id="SSF46785">
    <property type="entry name" value="Winged helix' DNA-binding domain"/>
    <property type="match status" value="1"/>
</dbReference>
<reference evidence="12 13" key="1">
    <citation type="submission" date="2019-03" db="EMBL/GenBank/DDBJ databases">
        <title>Subsurface microbial communities from deep shales in Ohio and West Virginia, USA.</title>
        <authorList>
            <person name="Wrighton K."/>
        </authorList>
    </citation>
    <scope>NUCLEOTIDE SEQUENCE [LARGE SCALE GENOMIC DNA]</scope>
    <source>
        <strain evidence="12 13">MA284_T2</strain>
    </source>
</reference>
<keyword evidence="8" id="KW-0805">Transcription regulation</keyword>
<dbReference type="GO" id="GO:0003677">
    <property type="term" value="F:DNA binding"/>
    <property type="evidence" value="ECO:0007669"/>
    <property type="project" value="UniProtKB-KW"/>
</dbReference>
<dbReference type="InterPro" id="IPR015424">
    <property type="entry name" value="PyrdxlP-dep_Trfase"/>
</dbReference>
<evidence type="ECO:0000256" key="3">
    <source>
        <dbReference type="ARBA" id="ARBA00007441"/>
    </source>
</evidence>
<dbReference type="InterPro" id="IPR015421">
    <property type="entry name" value="PyrdxlP-dep_Trfase_major"/>
</dbReference>
<dbReference type="Gene3D" id="1.10.10.10">
    <property type="entry name" value="Winged helix-like DNA-binding domain superfamily/Winged helix DNA-binding domain"/>
    <property type="match status" value="1"/>
</dbReference>
<dbReference type="PANTHER" id="PTHR46577">
    <property type="entry name" value="HTH-TYPE TRANSCRIPTIONAL REGULATORY PROTEIN GABR"/>
    <property type="match status" value="1"/>
</dbReference>
<keyword evidence="6" id="KW-0808">Transferase</keyword>
<dbReference type="CDD" id="cd07377">
    <property type="entry name" value="WHTH_GntR"/>
    <property type="match status" value="1"/>
</dbReference>
<proteinExistence type="inferred from homology"/>